<dbReference type="InterPro" id="IPR017241">
    <property type="entry name" value="Toll-like_receptor"/>
</dbReference>
<dbReference type="InterPro" id="IPR003591">
    <property type="entry name" value="Leu-rich_rpt_typical-subtyp"/>
</dbReference>
<dbReference type="OMA" id="NRDICYD"/>
<dbReference type="PRINTS" id="PR01537">
    <property type="entry name" value="INTRLKN1R1F"/>
</dbReference>
<dbReference type="HOGENOM" id="CLU_006000_3_0_1"/>
<evidence type="ECO:0000256" key="12">
    <source>
        <dbReference type="ARBA" id="ARBA00023157"/>
    </source>
</evidence>
<dbReference type="eggNOG" id="KOG4641">
    <property type="taxonomic scope" value="Eukaryota"/>
</dbReference>
<evidence type="ECO:0000256" key="1">
    <source>
        <dbReference type="ARBA" id="ARBA00004479"/>
    </source>
</evidence>
<dbReference type="PROSITE" id="PS51450">
    <property type="entry name" value="LRR"/>
    <property type="match status" value="4"/>
</dbReference>
<evidence type="ECO:0000256" key="2">
    <source>
        <dbReference type="ARBA" id="ARBA00009634"/>
    </source>
</evidence>
<dbReference type="GO" id="GO:0006954">
    <property type="term" value="P:inflammatory response"/>
    <property type="evidence" value="ECO:0000318"/>
    <property type="project" value="GO_Central"/>
</dbReference>
<keyword evidence="14" id="KW-0325">Glycoprotein</keyword>
<dbReference type="Proteomes" id="UP000018468">
    <property type="component" value="Linkage group LG4"/>
</dbReference>
<accession>W5NNW2</accession>
<dbReference type="SUPFAM" id="SSF52200">
    <property type="entry name" value="Toll/Interleukin receptor TIR domain"/>
    <property type="match status" value="1"/>
</dbReference>
<evidence type="ECO:0000256" key="16">
    <source>
        <dbReference type="PIRNR" id="PIRNR037595"/>
    </source>
</evidence>
<keyword evidence="5 18" id="KW-0812">Transmembrane</keyword>
<keyword evidence="9 18" id="KW-1133">Transmembrane helix</keyword>
<dbReference type="GO" id="GO:0002224">
    <property type="term" value="P:toll-like receptor signaling pathway"/>
    <property type="evidence" value="ECO:0000318"/>
    <property type="project" value="GO_Central"/>
</dbReference>
<dbReference type="EMBL" id="AHAT01015381">
    <property type="status" value="NOT_ANNOTATED_CDS"/>
    <property type="molecule type" value="Genomic_DNA"/>
</dbReference>
<evidence type="ECO:0000256" key="14">
    <source>
        <dbReference type="ARBA" id="ARBA00023180"/>
    </source>
</evidence>
<dbReference type="PROSITE" id="PS50104">
    <property type="entry name" value="TIR"/>
    <property type="match status" value="1"/>
</dbReference>
<feature type="domain" description="TIR" evidence="19">
    <location>
        <begin position="648"/>
        <end position="791"/>
    </location>
</feature>
<protein>
    <recommendedName>
        <fullName evidence="16">Toll-like receptor 2</fullName>
    </recommendedName>
</protein>
<name>W5NNW2_LEPOC</name>
<dbReference type="SMART" id="SM00082">
    <property type="entry name" value="LRRCT"/>
    <property type="match status" value="1"/>
</dbReference>
<dbReference type="Pfam" id="PF01463">
    <property type="entry name" value="LRRCT"/>
    <property type="match status" value="1"/>
</dbReference>
<organism evidence="20 21">
    <name type="scientific">Lepisosteus oculatus</name>
    <name type="common">Spotted gar</name>
    <dbReference type="NCBI Taxonomy" id="7918"/>
    <lineage>
        <taxon>Eukaryota</taxon>
        <taxon>Metazoa</taxon>
        <taxon>Chordata</taxon>
        <taxon>Craniata</taxon>
        <taxon>Vertebrata</taxon>
        <taxon>Euteleostomi</taxon>
        <taxon>Actinopterygii</taxon>
        <taxon>Neopterygii</taxon>
        <taxon>Holostei</taxon>
        <taxon>Semionotiformes</taxon>
        <taxon>Lepisosteidae</taxon>
        <taxon>Lepisosteus</taxon>
    </lineage>
</organism>
<dbReference type="Pfam" id="PF13855">
    <property type="entry name" value="LRR_8"/>
    <property type="match status" value="1"/>
</dbReference>
<sequence>ATMGVLFIKLCKLFLVCLFTGYSAICGRHNCHLCDERSICDCSAEELLQVPNLPMKNILVLNLSFNNIEIVTETDFKVWTELKALSLQNNKIHSIHEKAFRFPKKLEYLDLSYNQLGNLSPSWFNDLVLLQHLNILGNIYRTLGQGFIFQSLGGLKSLKFGNPSFKAISNKDFVGIQKLDDMELHGSHLKEYEKGSFRHIKHISHAILSIHGPFENDGVLIRKMLKDLSNCTTHLELKDIELTLPNSVQSFSEICHAGVKKLTFRNVSLSDEAVDDFITVTINSGLSYLGIEDSRLSGKGAWKKASKIKPALKALKLEAVNIKNLEITNFYAFTSFLDFRNYLHSLKRVTIIDSKVFLIPCLTSQSFQSLEYLDLSGNLLTDYAMKESACHGNGTWKNLQYLNLSKNSLKFLGQLSQLLTNLNKLVSLDISQNTFFDVPESCNWPPNLQYLNLSTSKIQLLTPSIPQSLHILDLSNNDLTVFTVKLPLLKELYVSGNKFMQMPDGRLVPSLEVLSITGNKLNTLNMKNIKAFEKLALLEAGNNKYVCSCEFVPFMQKDITHMVKLNDSRQDYVCDSPSVMKGLLVWDIHHSVFECHMMISLAVMCTGILFVFFIIVILCYKFHVLWYLRMTWAWIQAKRKPTTRVNNIYYDAFISYSERDSEWVENYLVNELESTQPPFRLCLHKRDFLPGKWIMDNIINSIEQSQKTLFVLSKHFVSSEWCRYELDFSHFRLFDENNDTAILILLEPIPKETIPKRFCKLRKLMNSQTYLEWPEDEALQPIFWHNLKLAIKREEFNLR</sequence>
<keyword evidence="13 16" id="KW-0675">Receptor</keyword>
<dbReference type="FunFam" id="3.40.50.10140:FF:000001">
    <property type="entry name" value="Toll-like receptor 2"/>
    <property type="match status" value="1"/>
</dbReference>
<dbReference type="GO" id="GO:0004888">
    <property type="term" value="F:transmembrane signaling receptor activity"/>
    <property type="evidence" value="ECO:0007669"/>
    <property type="project" value="InterPro"/>
</dbReference>
<dbReference type="FunCoup" id="W5NNW2">
    <property type="interactions" value="354"/>
</dbReference>
<comment type="subcellular location">
    <subcellularLocation>
        <location evidence="1 18">Membrane</location>
        <topology evidence="1 18">Single-pass type I membrane protein</topology>
    </subcellularLocation>
</comment>
<dbReference type="InterPro" id="IPR032675">
    <property type="entry name" value="LRR_dom_sf"/>
</dbReference>
<dbReference type="GO" id="GO:0045087">
    <property type="term" value="P:innate immune response"/>
    <property type="evidence" value="ECO:0007669"/>
    <property type="project" value="UniProtKB-UniRule"/>
</dbReference>
<comment type="similarity">
    <text evidence="2 16 18">Belongs to the Toll-like receptor family.</text>
</comment>
<evidence type="ECO:0000256" key="6">
    <source>
        <dbReference type="ARBA" id="ARBA00022729"/>
    </source>
</evidence>
<evidence type="ECO:0000256" key="5">
    <source>
        <dbReference type="ARBA" id="ARBA00022692"/>
    </source>
</evidence>
<evidence type="ECO:0000313" key="21">
    <source>
        <dbReference type="Proteomes" id="UP000018468"/>
    </source>
</evidence>
<feature type="disulfide bond" evidence="17">
    <location>
        <begin position="34"/>
        <end position="40"/>
    </location>
</feature>
<evidence type="ECO:0000256" key="15">
    <source>
        <dbReference type="ARBA" id="ARBA00023198"/>
    </source>
</evidence>
<evidence type="ECO:0000256" key="3">
    <source>
        <dbReference type="ARBA" id="ARBA00022588"/>
    </source>
</evidence>
<dbReference type="GO" id="GO:0038023">
    <property type="term" value="F:signaling receptor activity"/>
    <property type="evidence" value="ECO:0000318"/>
    <property type="project" value="GO_Central"/>
</dbReference>
<proteinExistence type="inferred from homology"/>
<dbReference type="Gene3D" id="3.80.10.10">
    <property type="entry name" value="Ribonuclease Inhibitor"/>
    <property type="match status" value="1"/>
</dbReference>
<evidence type="ECO:0000256" key="8">
    <source>
        <dbReference type="ARBA" id="ARBA00022859"/>
    </source>
</evidence>
<evidence type="ECO:0000256" key="9">
    <source>
        <dbReference type="ARBA" id="ARBA00022989"/>
    </source>
</evidence>
<feature type="chain" id="PRO_5011022962" description="Toll-like receptor 2" evidence="18">
    <location>
        <begin position="28"/>
        <end position="799"/>
    </location>
</feature>
<dbReference type="SMART" id="SM00369">
    <property type="entry name" value="LRR_TYP"/>
    <property type="match status" value="10"/>
</dbReference>
<reference evidence="21" key="1">
    <citation type="submission" date="2011-12" db="EMBL/GenBank/DDBJ databases">
        <title>The Draft Genome of Lepisosteus oculatus.</title>
        <authorList>
            <consortium name="The Broad Institute Genome Assembly &amp; Analysis Group"/>
            <consortium name="Computational R&amp;D Group"/>
            <consortium name="and Sequencing Platform"/>
            <person name="Di Palma F."/>
            <person name="Alfoldi J."/>
            <person name="Johnson J."/>
            <person name="Berlin A."/>
            <person name="Gnerre S."/>
            <person name="Jaffe D."/>
            <person name="MacCallum I."/>
            <person name="Young S."/>
            <person name="Walker B.J."/>
            <person name="Lander E.S."/>
            <person name="Lindblad-Toh K."/>
        </authorList>
    </citation>
    <scope>NUCLEOTIDE SEQUENCE [LARGE SCALE GENOMIC DNA]</scope>
</reference>
<keyword evidence="21" id="KW-1185">Reference proteome</keyword>
<dbReference type="Ensembl" id="ENSLOCT00000022362.1">
    <property type="protein sequence ID" value="ENSLOCP00000022321.1"/>
    <property type="gene ID" value="ENSLOCG00000018220.1"/>
</dbReference>
<keyword evidence="10" id="KW-0520">NAD</keyword>
<reference evidence="20" key="3">
    <citation type="submission" date="2025-09" db="UniProtKB">
        <authorList>
            <consortium name="Ensembl"/>
        </authorList>
    </citation>
    <scope>IDENTIFICATION</scope>
</reference>
<dbReference type="GO" id="GO:0042497">
    <property type="term" value="F:triacyl lipopeptide binding"/>
    <property type="evidence" value="ECO:0000318"/>
    <property type="project" value="GO_Central"/>
</dbReference>
<keyword evidence="4" id="KW-0433">Leucine-rich repeat</keyword>
<evidence type="ECO:0000256" key="11">
    <source>
        <dbReference type="ARBA" id="ARBA00023136"/>
    </source>
</evidence>
<comment type="function">
    <text evidence="16">Cooperates with LY96 to mediate the innate immune response to bacterial lipoproteins and other microbial cell wall components. Cooperates with TLR1 or TLR6 to mediate the innate immune response to bacterial lipoproteins or lipopeptides. Acts via MYD88 and TRAF6, leading to NF-kappa-B activation, cytokine secretion and the inflammatory response.</text>
</comment>
<evidence type="ECO:0000256" key="7">
    <source>
        <dbReference type="ARBA" id="ARBA00022737"/>
    </source>
</evidence>
<evidence type="ECO:0000256" key="13">
    <source>
        <dbReference type="ARBA" id="ARBA00023170"/>
    </source>
</evidence>
<dbReference type="SMART" id="SM00364">
    <property type="entry name" value="LRR_BAC"/>
    <property type="match status" value="5"/>
</dbReference>
<keyword evidence="6 18" id="KW-0732">Signal</keyword>
<keyword evidence="12 17" id="KW-1015">Disulfide bond</keyword>
<keyword evidence="8 16" id="KW-0391">Immunity</keyword>
<evidence type="ECO:0000256" key="17">
    <source>
        <dbReference type="PIRSR" id="PIRSR037595-2"/>
    </source>
</evidence>
<dbReference type="STRING" id="7918.ENSLOCP00000022321"/>
<dbReference type="PANTHER" id="PTHR24365:SF17">
    <property type="entry name" value="TOLL-LIKE RECEPTOR 2"/>
    <property type="match status" value="1"/>
</dbReference>
<evidence type="ECO:0000256" key="10">
    <source>
        <dbReference type="ARBA" id="ARBA00023027"/>
    </source>
</evidence>
<evidence type="ECO:0000256" key="18">
    <source>
        <dbReference type="RuleBase" id="RU363040"/>
    </source>
</evidence>
<feature type="transmembrane region" description="Helical" evidence="18">
    <location>
        <begin position="597"/>
        <end position="620"/>
    </location>
</feature>
<dbReference type="Pfam" id="PF01582">
    <property type="entry name" value="TIR"/>
    <property type="match status" value="1"/>
</dbReference>
<dbReference type="InterPro" id="IPR000483">
    <property type="entry name" value="Cys-rich_flank_reg_C"/>
</dbReference>
<keyword evidence="15 16" id="KW-0395">Inflammatory response</keyword>
<dbReference type="AlphaFoldDB" id="W5NNW2"/>
<keyword evidence="11 18" id="KW-0472">Membrane</keyword>
<reference evidence="20" key="2">
    <citation type="submission" date="2025-08" db="UniProtKB">
        <authorList>
            <consortium name="Ensembl"/>
        </authorList>
    </citation>
    <scope>IDENTIFICATION</scope>
</reference>
<dbReference type="Bgee" id="ENSLOCG00000018220">
    <property type="expression patterns" value="Expressed in bone element and 8 other cell types or tissues"/>
</dbReference>
<dbReference type="InParanoid" id="W5NNW2"/>
<dbReference type="Gene3D" id="3.40.50.10140">
    <property type="entry name" value="Toll/interleukin-1 receptor homology (TIR) domain"/>
    <property type="match status" value="1"/>
</dbReference>
<dbReference type="SUPFAM" id="SSF52058">
    <property type="entry name" value="L domain-like"/>
    <property type="match status" value="2"/>
</dbReference>
<dbReference type="InterPro" id="IPR035897">
    <property type="entry name" value="Toll_tir_struct_dom_sf"/>
</dbReference>
<feature type="signal peptide" evidence="18">
    <location>
        <begin position="1"/>
        <end position="27"/>
    </location>
</feature>
<dbReference type="PANTHER" id="PTHR24365">
    <property type="entry name" value="TOLL-LIKE RECEPTOR"/>
    <property type="match status" value="1"/>
</dbReference>
<dbReference type="PIRSF" id="PIRSF037595">
    <property type="entry name" value="Toll-like_receptor"/>
    <property type="match status" value="1"/>
</dbReference>
<dbReference type="GO" id="GO:0043235">
    <property type="term" value="C:receptor complex"/>
    <property type="evidence" value="ECO:0000318"/>
    <property type="project" value="GO_Central"/>
</dbReference>
<keyword evidence="3 16" id="KW-0399">Innate immunity</keyword>
<dbReference type="InterPro" id="IPR001611">
    <property type="entry name" value="Leu-rich_rpt"/>
</dbReference>
<dbReference type="FunFam" id="3.80.10.10:FF:000046">
    <property type="entry name" value="Toll-like receptor 2"/>
    <property type="match status" value="1"/>
</dbReference>
<dbReference type="InterPro" id="IPR000157">
    <property type="entry name" value="TIR_dom"/>
</dbReference>
<dbReference type="SMART" id="SM00255">
    <property type="entry name" value="TIR"/>
    <property type="match status" value="1"/>
</dbReference>
<dbReference type="GO" id="GO:0005886">
    <property type="term" value="C:plasma membrane"/>
    <property type="evidence" value="ECO:0000318"/>
    <property type="project" value="GO_Central"/>
</dbReference>
<evidence type="ECO:0000256" key="4">
    <source>
        <dbReference type="ARBA" id="ARBA00022614"/>
    </source>
</evidence>
<evidence type="ECO:0000313" key="20">
    <source>
        <dbReference type="Ensembl" id="ENSLOCP00000022321.1"/>
    </source>
</evidence>
<evidence type="ECO:0000259" key="19">
    <source>
        <dbReference type="PROSITE" id="PS50104"/>
    </source>
</evidence>
<keyword evidence="7" id="KW-0677">Repeat</keyword>
<feature type="disulfide bond" evidence="17">
    <location>
        <begin position="361"/>
        <end position="390"/>
    </location>
</feature>
<dbReference type="GeneTree" id="ENSGT00940000156323"/>